<keyword evidence="12" id="KW-0969">Cilium</keyword>
<dbReference type="GO" id="GO:0071973">
    <property type="term" value="P:bacterial-type flagellum-dependent cell motility"/>
    <property type="evidence" value="ECO:0007669"/>
    <property type="project" value="InterPro"/>
</dbReference>
<evidence type="ECO:0000256" key="8">
    <source>
        <dbReference type="ARBA" id="ARBA00022927"/>
    </source>
</evidence>
<dbReference type="AlphaFoldDB" id="A0A918CYL8"/>
<evidence type="ECO:0000256" key="3">
    <source>
        <dbReference type="ARBA" id="ARBA00020392"/>
    </source>
</evidence>
<keyword evidence="10" id="KW-1006">Bacterial flagellum protein export</keyword>
<dbReference type="InterPro" id="IPR012823">
    <property type="entry name" value="Flagell_FliJ"/>
</dbReference>
<gene>
    <name evidence="12" type="primary">fliJ</name>
    <name evidence="12" type="ORF">GCM10007971_02630</name>
</gene>
<comment type="subcellular location">
    <subcellularLocation>
        <location evidence="1">Cell membrane</location>
        <topology evidence="1">Peripheral membrane protein</topology>
        <orientation evidence="1">Cytoplasmic side</orientation>
    </subcellularLocation>
</comment>
<reference evidence="12" key="2">
    <citation type="submission" date="2020-09" db="EMBL/GenBank/DDBJ databases">
        <authorList>
            <person name="Sun Q."/>
            <person name="Ohkuma M."/>
        </authorList>
    </citation>
    <scope>NUCLEOTIDE SEQUENCE</scope>
    <source>
        <strain evidence="12">JCM 17251</strain>
    </source>
</reference>
<keyword evidence="12" id="KW-0282">Flagellum</keyword>
<dbReference type="InterPro" id="IPR053716">
    <property type="entry name" value="Flag_assembly_chemotaxis_eff"/>
</dbReference>
<evidence type="ECO:0000256" key="5">
    <source>
        <dbReference type="ARBA" id="ARBA00022475"/>
    </source>
</evidence>
<evidence type="ECO:0000256" key="11">
    <source>
        <dbReference type="SAM" id="Coils"/>
    </source>
</evidence>
<dbReference type="GO" id="GO:0005886">
    <property type="term" value="C:plasma membrane"/>
    <property type="evidence" value="ECO:0007669"/>
    <property type="project" value="UniProtKB-SubCell"/>
</dbReference>
<dbReference type="GO" id="GO:0044781">
    <property type="term" value="P:bacterial-type flagellum organization"/>
    <property type="evidence" value="ECO:0007669"/>
    <property type="project" value="UniProtKB-KW"/>
</dbReference>
<protein>
    <recommendedName>
        <fullName evidence="3">Flagellar FliJ protein</fullName>
    </recommendedName>
</protein>
<keyword evidence="11" id="KW-0175">Coiled coil</keyword>
<comment type="similarity">
    <text evidence="2">Belongs to the FliJ family.</text>
</comment>
<keyword evidence="5" id="KW-1003">Cell membrane</keyword>
<comment type="caution">
    <text evidence="12">The sequence shown here is derived from an EMBL/GenBank/DDBJ whole genome shotgun (WGS) entry which is preliminary data.</text>
</comment>
<dbReference type="Gene3D" id="1.10.287.1700">
    <property type="match status" value="1"/>
</dbReference>
<evidence type="ECO:0000256" key="1">
    <source>
        <dbReference type="ARBA" id="ARBA00004413"/>
    </source>
</evidence>
<dbReference type="Pfam" id="PF02050">
    <property type="entry name" value="FliJ"/>
    <property type="match status" value="1"/>
</dbReference>
<accession>A0A918CYL8</accession>
<evidence type="ECO:0000256" key="7">
    <source>
        <dbReference type="ARBA" id="ARBA00022795"/>
    </source>
</evidence>
<dbReference type="GO" id="GO:0009288">
    <property type="term" value="C:bacterial-type flagellum"/>
    <property type="evidence" value="ECO:0007669"/>
    <property type="project" value="InterPro"/>
</dbReference>
<evidence type="ECO:0000256" key="9">
    <source>
        <dbReference type="ARBA" id="ARBA00023136"/>
    </source>
</evidence>
<dbReference type="GO" id="GO:0015031">
    <property type="term" value="P:protein transport"/>
    <property type="evidence" value="ECO:0007669"/>
    <property type="project" value="UniProtKB-KW"/>
</dbReference>
<keyword evidence="13" id="KW-1185">Reference proteome</keyword>
<keyword evidence="9" id="KW-0472">Membrane</keyword>
<evidence type="ECO:0000256" key="6">
    <source>
        <dbReference type="ARBA" id="ARBA00022500"/>
    </source>
</evidence>
<dbReference type="EMBL" id="BMOS01000001">
    <property type="protein sequence ID" value="GGN49738.1"/>
    <property type="molecule type" value="Genomic_DNA"/>
</dbReference>
<evidence type="ECO:0000313" key="13">
    <source>
        <dbReference type="Proteomes" id="UP000624041"/>
    </source>
</evidence>
<keyword evidence="12" id="KW-0966">Cell projection</keyword>
<keyword evidence="4" id="KW-0813">Transport</keyword>
<evidence type="ECO:0000256" key="4">
    <source>
        <dbReference type="ARBA" id="ARBA00022448"/>
    </source>
</evidence>
<dbReference type="RefSeq" id="WP_188855719.1">
    <property type="nucleotide sequence ID" value="NZ_BMOS01000001.1"/>
</dbReference>
<evidence type="ECO:0000313" key="12">
    <source>
        <dbReference type="EMBL" id="GGN49738.1"/>
    </source>
</evidence>
<keyword evidence="6" id="KW-0145">Chemotaxis</keyword>
<evidence type="ECO:0000256" key="10">
    <source>
        <dbReference type="ARBA" id="ARBA00023225"/>
    </source>
</evidence>
<reference evidence="12" key="1">
    <citation type="journal article" date="2014" name="Int. J. Syst. Evol. Microbiol.">
        <title>Complete genome sequence of Corynebacterium casei LMG S-19264T (=DSM 44701T), isolated from a smear-ripened cheese.</title>
        <authorList>
            <consortium name="US DOE Joint Genome Institute (JGI-PGF)"/>
            <person name="Walter F."/>
            <person name="Albersmeier A."/>
            <person name="Kalinowski J."/>
            <person name="Ruckert C."/>
        </authorList>
    </citation>
    <scope>NUCLEOTIDE SEQUENCE</scope>
    <source>
        <strain evidence="12">JCM 17251</strain>
    </source>
</reference>
<name>A0A918CYL8_9BACI</name>
<proteinExistence type="inferred from homology"/>
<sequence>MSQTVSLTKLLNVRENEKKVAQKAFLNSQEAFEKVATKLYELLKKKEMAEESYDEFIQDQTPVERIKEQITYIENLNDAIIHLQREVQLARSQMEKKQQHLTDAHIEVKKFESIIENRKKQETDRRAKLEKAFMDEISINQYLSNQNR</sequence>
<dbReference type="NCBIfam" id="TIGR02473">
    <property type="entry name" value="flagell_FliJ"/>
    <property type="match status" value="1"/>
</dbReference>
<organism evidence="12 13">
    <name type="scientific">Oceanobacillus indicireducens</name>
    <dbReference type="NCBI Taxonomy" id="1004261"/>
    <lineage>
        <taxon>Bacteria</taxon>
        <taxon>Bacillati</taxon>
        <taxon>Bacillota</taxon>
        <taxon>Bacilli</taxon>
        <taxon>Bacillales</taxon>
        <taxon>Bacillaceae</taxon>
        <taxon>Oceanobacillus</taxon>
    </lineage>
</organism>
<feature type="coiled-coil region" evidence="11">
    <location>
        <begin position="73"/>
        <end position="100"/>
    </location>
</feature>
<dbReference type="Proteomes" id="UP000624041">
    <property type="component" value="Unassembled WGS sequence"/>
</dbReference>
<evidence type="ECO:0000256" key="2">
    <source>
        <dbReference type="ARBA" id="ARBA00010004"/>
    </source>
</evidence>
<keyword evidence="8" id="KW-0653">Protein transport</keyword>
<dbReference type="GO" id="GO:0006935">
    <property type="term" value="P:chemotaxis"/>
    <property type="evidence" value="ECO:0007669"/>
    <property type="project" value="UniProtKB-KW"/>
</dbReference>
<keyword evidence="7" id="KW-1005">Bacterial flagellum biogenesis</keyword>